<gene>
    <name evidence="1" type="ORF">FEN17_02685</name>
</gene>
<name>A0A5R9L1W5_9BACT</name>
<evidence type="ECO:0000313" key="2">
    <source>
        <dbReference type="Proteomes" id="UP000306402"/>
    </source>
</evidence>
<accession>A0A5R9L1W5</accession>
<reference evidence="1 2" key="1">
    <citation type="submission" date="2019-05" db="EMBL/GenBank/DDBJ databases">
        <authorList>
            <person name="Qu J.-H."/>
        </authorList>
    </citation>
    <scope>NUCLEOTIDE SEQUENCE [LARGE SCALE GENOMIC DNA]</scope>
    <source>
        <strain evidence="1 2">T17</strain>
    </source>
</reference>
<proteinExistence type="predicted"/>
<organism evidence="1 2">
    <name type="scientific">Dyadobacter luticola</name>
    <dbReference type="NCBI Taxonomy" id="1979387"/>
    <lineage>
        <taxon>Bacteria</taxon>
        <taxon>Pseudomonadati</taxon>
        <taxon>Bacteroidota</taxon>
        <taxon>Cytophagia</taxon>
        <taxon>Cytophagales</taxon>
        <taxon>Spirosomataceae</taxon>
        <taxon>Dyadobacter</taxon>
    </lineage>
</organism>
<dbReference type="OrthoDB" id="962980at2"/>
<dbReference type="EMBL" id="VCEJ01000002">
    <property type="protein sequence ID" value="TLV02546.1"/>
    <property type="molecule type" value="Genomic_DNA"/>
</dbReference>
<dbReference type="Proteomes" id="UP000306402">
    <property type="component" value="Unassembled WGS sequence"/>
</dbReference>
<dbReference type="RefSeq" id="WP_138363757.1">
    <property type="nucleotide sequence ID" value="NZ_VCEJ01000002.1"/>
</dbReference>
<sequence length="83" mass="9351">MSNQQTNPESADAQSADSKCLAYGQQVKELLSASSPDAWCDHLWSMYGGYVLAQKELGYSAEAPNVFWSFRDLLFFFEGMKEK</sequence>
<protein>
    <submittedName>
        <fullName evidence="1">Uncharacterized protein</fullName>
    </submittedName>
</protein>
<evidence type="ECO:0000313" key="1">
    <source>
        <dbReference type="EMBL" id="TLV02546.1"/>
    </source>
</evidence>
<keyword evidence="2" id="KW-1185">Reference proteome</keyword>
<comment type="caution">
    <text evidence="1">The sequence shown here is derived from an EMBL/GenBank/DDBJ whole genome shotgun (WGS) entry which is preliminary data.</text>
</comment>
<dbReference type="AlphaFoldDB" id="A0A5R9L1W5"/>